<dbReference type="InterPro" id="IPR018841">
    <property type="entry name" value="DUF2442"/>
</dbReference>
<protein>
    <recommendedName>
        <fullName evidence="3">DUF2442 domain-containing protein</fullName>
    </recommendedName>
</protein>
<comment type="caution">
    <text evidence="1">The sequence shown here is derived from an EMBL/GenBank/DDBJ whole genome shotgun (WGS) entry which is preliminary data.</text>
</comment>
<dbReference type="Pfam" id="PF10387">
    <property type="entry name" value="DUF2442"/>
    <property type="match status" value="1"/>
</dbReference>
<evidence type="ECO:0000313" key="1">
    <source>
        <dbReference type="EMBL" id="MDR6808864.1"/>
    </source>
</evidence>
<evidence type="ECO:0008006" key="3">
    <source>
        <dbReference type="Google" id="ProtNLM"/>
    </source>
</evidence>
<dbReference type="EMBL" id="JAVDTI010000008">
    <property type="protein sequence ID" value="MDR6808864.1"/>
    <property type="molecule type" value="Genomic_DNA"/>
</dbReference>
<name>A0ABU1R633_9BACT</name>
<evidence type="ECO:0000313" key="2">
    <source>
        <dbReference type="Proteomes" id="UP001264980"/>
    </source>
</evidence>
<reference evidence="1 2" key="1">
    <citation type="submission" date="2023-07" db="EMBL/GenBank/DDBJ databases">
        <title>Sorghum-associated microbial communities from plants grown in Nebraska, USA.</title>
        <authorList>
            <person name="Schachtman D."/>
        </authorList>
    </citation>
    <scope>NUCLEOTIDE SEQUENCE [LARGE SCALE GENOMIC DNA]</scope>
    <source>
        <strain evidence="1 2">BE57</strain>
    </source>
</reference>
<dbReference type="Gene3D" id="3.30.2020.40">
    <property type="entry name" value="Uncharacterised protein PF10387, DUF2442"/>
    <property type="match status" value="1"/>
</dbReference>
<sequence>MDKEISVKSVWFQDECIFIQTTSGEERSQPLKWFPKLFNGSLAERQKLELSPFGIHWPDLDEDLSFEGFYTYSKL</sequence>
<accession>A0ABU1R633</accession>
<keyword evidence="2" id="KW-1185">Reference proteome</keyword>
<dbReference type="RefSeq" id="WP_309991416.1">
    <property type="nucleotide sequence ID" value="NZ_JAVDTI010000008.1"/>
</dbReference>
<proteinExistence type="predicted"/>
<dbReference type="Proteomes" id="UP001264980">
    <property type="component" value="Unassembled WGS sequence"/>
</dbReference>
<gene>
    <name evidence="1" type="ORF">J2W84_005929</name>
</gene>
<organism evidence="1 2">
    <name type="scientific">Dyadobacter fermentans</name>
    <dbReference type="NCBI Taxonomy" id="94254"/>
    <lineage>
        <taxon>Bacteria</taxon>
        <taxon>Pseudomonadati</taxon>
        <taxon>Bacteroidota</taxon>
        <taxon>Cytophagia</taxon>
        <taxon>Cytophagales</taxon>
        <taxon>Spirosomataceae</taxon>
        <taxon>Dyadobacter</taxon>
    </lineage>
</organism>